<keyword evidence="2" id="KW-1185">Reference proteome</keyword>
<protein>
    <submittedName>
        <fullName evidence="1">Uncharacterized protein</fullName>
    </submittedName>
</protein>
<dbReference type="Proteomes" id="UP001620461">
    <property type="component" value="Unassembled WGS sequence"/>
</dbReference>
<evidence type="ECO:0000313" key="1">
    <source>
        <dbReference type="EMBL" id="MFK2898729.1"/>
    </source>
</evidence>
<comment type="caution">
    <text evidence="1">The sequence shown here is derived from an EMBL/GenBank/DDBJ whole genome shotgun (WGS) entry which is preliminary data.</text>
</comment>
<reference evidence="1 2" key="1">
    <citation type="submission" date="2020-10" db="EMBL/GenBank/DDBJ databases">
        <title>Phylogeny of dyella-like bacteria.</title>
        <authorList>
            <person name="Fu J."/>
        </authorList>
    </citation>
    <scope>NUCLEOTIDE SEQUENCE [LARGE SCALE GENOMIC DNA]</scope>
    <source>
        <strain evidence="1 2">JP1</strain>
    </source>
</reference>
<name>A0ABW8JC96_9GAMM</name>
<dbReference type="EMBL" id="JADIKJ010000001">
    <property type="protein sequence ID" value="MFK2898729.1"/>
    <property type="molecule type" value="Genomic_DNA"/>
</dbReference>
<accession>A0ABW8JC96</accession>
<proteinExistence type="predicted"/>
<organism evidence="1 2">
    <name type="scientific">Dyella jejuensis</name>
    <dbReference type="NCBI Taxonomy" id="1432009"/>
    <lineage>
        <taxon>Bacteria</taxon>
        <taxon>Pseudomonadati</taxon>
        <taxon>Pseudomonadota</taxon>
        <taxon>Gammaproteobacteria</taxon>
        <taxon>Lysobacterales</taxon>
        <taxon>Rhodanobacteraceae</taxon>
        <taxon>Dyella</taxon>
    </lineage>
</organism>
<gene>
    <name evidence="1" type="ORF">ISP15_00060</name>
</gene>
<sequence>MAASLIKKRHIHCRLLFGDYLRSKIEMKRLLTEQERLPLIAKLHTFSLFAHGVACIFFLHRQLSMNGLFVGPWREQERRGDSARFALAEPGGFAGITMLGLEPSRAS</sequence>
<evidence type="ECO:0000313" key="2">
    <source>
        <dbReference type="Proteomes" id="UP001620461"/>
    </source>
</evidence>